<name>A0A5N6QA35_9ASTR</name>
<evidence type="ECO:0000256" key="1">
    <source>
        <dbReference type="ARBA" id="ARBA00007626"/>
    </source>
</evidence>
<dbReference type="NCBIfam" id="TIGR00756">
    <property type="entry name" value="PPR"/>
    <property type="match status" value="3"/>
</dbReference>
<dbReference type="Pfam" id="PF12854">
    <property type="entry name" value="PPR_1"/>
    <property type="match status" value="1"/>
</dbReference>
<dbReference type="Pfam" id="PF01535">
    <property type="entry name" value="PPR"/>
    <property type="match status" value="1"/>
</dbReference>
<gene>
    <name evidence="4" type="ORF">E3N88_03683</name>
</gene>
<dbReference type="InterPro" id="IPR002885">
    <property type="entry name" value="PPR_rpt"/>
</dbReference>
<dbReference type="Proteomes" id="UP000326396">
    <property type="component" value="Linkage Group LG1"/>
</dbReference>
<dbReference type="OrthoDB" id="185373at2759"/>
<proteinExistence type="inferred from homology"/>
<dbReference type="Pfam" id="PF13041">
    <property type="entry name" value="PPR_2"/>
    <property type="match status" value="1"/>
</dbReference>
<comment type="caution">
    <text evidence="4">The sequence shown here is derived from an EMBL/GenBank/DDBJ whole genome shotgun (WGS) entry which is preliminary data.</text>
</comment>
<evidence type="ECO:0000256" key="3">
    <source>
        <dbReference type="PROSITE-ProRule" id="PRU00708"/>
    </source>
</evidence>
<evidence type="ECO:0008006" key="6">
    <source>
        <dbReference type="Google" id="ProtNLM"/>
    </source>
</evidence>
<reference evidence="4 5" key="1">
    <citation type="submission" date="2019-05" db="EMBL/GenBank/DDBJ databases">
        <title>Mikania micrantha, genome provides insights into the molecular mechanism of rapid growth.</title>
        <authorList>
            <person name="Liu B."/>
        </authorList>
    </citation>
    <scope>NUCLEOTIDE SEQUENCE [LARGE SCALE GENOMIC DNA]</scope>
    <source>
        <strain evidence="4">NLD-2019</strain>
        <tissue evidence="4">Leaf</tissue>
    </source>
</reference>
<keyword evidence="2" id="KW-0677">Repeat</keyword>
<dbReference type="PANTHER" id="PTHR47941">
    <property type="entry name" value="PENTATRICOPEPTIDE REPEAT-CONTAINING PROTEIN 3, MITOCHONDRIAL"/>
    <property type="match status" value="1"/>
</dbReference>
<comment type="similarity">
    <text evidence="1">Belongs to the PPR family. P subfamily.</text>
</comment>
<dbReference type="PROSITE" id="PS51375">
    <property type="entry name" value="PPR"/>
    <property type="match status" value="4"/>
</dbReference>
<dbReference type="Gene3D" id="1.25.40.10">
    <property type="entry name" value="Tetratricopeptide repeat domain"/>
    <property type="match status" value="3"/>
</dbReference>
<dbReference type="EMBL" id="SZYD01000001">
    <property type="protein sequence ID" value="KAD7480547.1"/>
    <property type="molecule type" value="Genomic_DNA"/>
</dbReference>
<feature type="repeat" description="PPR" evidence="3">
    <location>
        <begin position="386"/>
        <end position="420"/>
    </location>
</feature>
<evidence type="ECO:0000313" key="4">
    <source>
        <dbReference type="EMBL" id="KAD7480547.1"/>
    </source>
</evidence>
<organism evidence="4 5">
    <name type="scientific">Mikania micrantha</name>
    <name type="common">bitter vine</name>
    <dbReference type="NCBI Taxonomy" id="192012"/>
    <lineage>
        <taxon>Eukaryota</taxon>
        <taxon>Viridiplantae</taxon>
        <taxon>Streptophyta</taxon>
        <taxon>Embryophyta</taxon>
        <taxon>Tracheophyta</taxon>
        <taxon>Spermatophyta</taxon>
        <taxon>Magnoliopsida</taxon>
        <taxon>eudicotyledons</taxon>
        <taxon>Gunneridae</taxon>
        <taxon>Pentapetalae</taxon>
        <taxon>asterids</taxon>
        <taxon>campanulids</taxon>
        <taxon>Asterales</taxon>
        <taxon>Asteraceae</taxon>
        <taxon>Asteroideae</taxon>
        <taxon>Heliantheae alliance</taxon>
        <taxon>Eupatorieae</taxon>
        <taxon>Mikania</taxon>
    </lineage>
</organism>
<feature type="repeat" description="PPR" evidence="3">
    <location>
        <begin position="351"/>
        <end position="385"/>
    </location>
</feature>
<accession>A0A5N6QA35</accession>
<feature type="repeat" description="PPR" evidence="3">
    <location>
        <begin position="456"/>
        <end position="490"/>
    </location>
</feature>
<dbReference type="AlphaFoldDB" id="A0A5N6QA35"/>
<evidence type="ECO:0000313" key="5">
    <source>
        <dbReference type="Proteomes" id="UP000326396"/>
    </source>
</evidence>
<dbReference type="InterPro" id="IPR011990">
    <property type="entry name" value="TPR-like_helical_dom_sf"/>
</dbReference>
<feature type="repeat" description="PPR" evidence="3">
    <location>
        <begin position="421"/>
        <end position="455"/>
    </location>
</feature>
<evidence type="ECO:0000256" key="2">
    <source>
        <dbReference type="ARBA" id="ARBA00022737"/>
    </source>
</evidence>
<protein>
    <recommendedName>
        <fullName evidence="6">Pentacotripeptide-repeat region of PRORP domain-containing protein</fullName>
    </recommendedName>
</protein>
<keyword evidence="5" id="KW-1185">Reference proteome</keyword>
<sequence>MMKKHSTIELASRISRALISASKPHRTWTTALEQTLHGIGCRDSLNSALVFRVIDPFLIHHHSLALGFFDWASQQPGFTHTCLSYQSELKSLSASRHFSSDIDRLMRQIRTLKIQLNASVYRLVIASHTATRKPLHAFSVYSDVRSLIYHIGADTTNILLASLSSAGNTGHAHQLFDDRITTGVPLNTLGFGVAQEATYMLDELRKRDCKPDFMAYRVVAEALRATGNAVHVEQVLKMKRKFGVAPRSNDYRDFIFQLISERLICEARDLGEVIVAVNFPIGYDVLNALIGSVSADNPCSAFMFFEFLIAKEGFPTLVTLCNMGRNLCKHGNHDELLQAAKVLSAKEYFVDIERCSLMINLFCKAGKVKEAYQALQEMKKKGLGPDISSYNHVMEACCKEDMICPAKRLWDEMFANGCEPNLKTYNILISKLSEIGQLKEAESLFYHMLERGVQPDATTYEILVKGFCQENQLQTATQVFIKCFEQDCKD</sequence>